<sequence>MSILLSKYSNRMNFASCEVCPTLHEEIKSLKFKLEHDSKDPMIFAMNSKYERTRFRRPYRKTLVCSKINMTIANFMDTTLAVTKITIWSKK</sequence>
<evidence type="ECO:0000313" key="2">
    <source>
        <dbReference type="Proteomes" id="UP000265566"/>
    </source>
</evidence>
<name>A0A396I0B0_MEDTR</name>
<dbReference type="EMBL" id="PSQE01000004">
    <property type="protein sequence ID" value="RHN59009.1"/>
    <property type="molecule type" value="Genomic_DNA"/>
</dbReference>
<evidence type="ECO:0000313" key="1">
    <source>
        <dbReference type="EMBL" id="RHN59009.1"/>
    </source>
</evidence>
<protein>
    <submittedName>
        <fullName evidence="1">Uncharacterized protein</fullName>
    </submittedName>
</protein>
<dbReference type="Proteomes" id="UP000265566">
    <property type="component" value="Chromosome 4"/>
</dbReference>
<dbReference type="Gramene" id="rna20990">
    <property type="protein sequence ID" value="RHN59009.1"/>
    <property type="gene ID" value="gene20990"/>
</dbReference>
<gene>
    <name evidence="1" type="ORF">MtrunA17_Chr4g0008661</name>
</gene>
<organism evidence="1 2">
    <name type="scientific">Medicago truncatula</name>
    <name type="common">Barrel medic</name>
    <name type="synonym">Medicago tribuloides</name>
    <dbReference type="NCBI Taxonomy" id="3880"/>
    <lineage>
        <taxon>Eukaryota</taxon>
        <taxon>Viridiplantae</taxon>
        <taxon>Streptophyta</taxon>
        <taxon>Embryophyta</taxon>
        <taxon>Tracheophyta</taxon>
        <taxon>Spermatophyta</taxon>
        <taxon>Magnoliopsida</taxon>
        <taxon>eudicotyledons</taxon>
        <taxon>Gunneridae</taxon>
        <taxon>Pentapetalae</taxon>
        <taxon>rosids</taxon>
        <taxon>fabids</taxon>
        <taxon>Fabales</taxon>
        <taxon>Fabaceae</taxon>
        <taxon>Papilionoideae</taxon>
        <taxon>50 kb inversion clade</taxon>
        <taxon>NPAAA clade</taxon>
        <taxon>Hologalegina</taxon>
        <taxon>IRL clade</taxon>
        <taxon>Trifolieae</taxon>
        <taxon>Medicago</taxon>
    </lineage>
</organism>
<comment type="caution">
    <text evidence="1">The sequence shown here is derived from an EMBL/GenBank/DDBJ whole genome shotgun (WGS) entry which is preliminary data.</text>
</comment>
<accession>A0A396I0B0</accession>
<reference evidence="2" key="1">
    <citation type="journal article" date="2018" name="Nat. Plants">
        <title>Whole-genome landscape of Medicago truncatula symbiotic genes.</title>
        <authorList>
            <person name="Pecrix Y."/>
            <person name="Staton S.E."/>
            <person name="Sallet E."/>
            <person name="Lelandais-Briere C."/>
            <person name="Moreau S."/>
            <person name="Carrere S."/>
            <person name="Blein T."/>
            <person name="Jardinaud M.F."/>
            <person name="Latrasse D."/>
            <person name="Zouine M."/>
            <person name="Zahm M."/>
            <person name="Kreplak J."/>
            <person name="Mayjonade B."/>
            <person name="Satge C."/>
            <person name="Perez M."/>
            <person name="Cauet S."/>
            <person name="Marande W."/>
            <person name="Chantry-Darmon C."/>
            <person name="Lopez-Roques C."/>
            <person name="Bouchez O."/>
            <person name="Berard A."/>
            <person name="Debelle F."/>
            <person name="Munos S."/>
            <person name="Bendahmane A."/>
            <person name="Berges H."/>
            <person name="Niebel A."/>
            <person name="Buitink J."/>
            <person name="Frugier F."/>
            <person name="Benhamed M."/>
            <person name="Crespi M."/>
            <person name="Gouzy J."/>
            <person name="Gamas P."/>
        </authorList>
    </citation>
    <scope>NUCLEOTIDE SEQUENCE [LARGE SCALE GENOMIC DNA]</scope>
    <source>
        <strain evidence="2">cv. Jemalong A17</strain>
    </source>
</reference>
<dbReference type="AlphaFoldDB" id="A0A396I0B0"/>
<proteinExistence type="predicted"/>